<reference evidence="2 3" key="1">
    <citation type="journal article" date="2020" name="Nature">
        <title>Six reference-quality genomes reveal evolution of bat adaptations.</title>
        <authorList>
            <person name="Jebb D."/>
            <person name="Huang Z."/>
            <person name="Pippel M."/>
            <person name="Hughes G.M."/>
            <person name="Lavrichenko K."/>
            <person name="Devanna P."/>
            <person name="Winkler S."/>
            <person name="Jermiin L.S."/>
            <person name="Skirmuntt E.C."/>
            <person name="Katzourakis A."/>
            <person name="Burkitt-Gray L."/>
            <person name="Ray D.A."/>
            <person name="Sullivan K.A.M."/>
            <person name="Roscito J.G."/>
            <person name="Kirilenko B.M."/>
            <person name="Davalos L.M."/>
            <person name="Corthals A.P."/>
            <person name="Power M.L."/>
            <person name="Jones G."/>
            <person name="Ransome R.D."/>
            <person name="Dechmann D.K.N."/>
            <person name="Locatelli A.G."/>
            <person name="Puechmaille S.J."/>
            <person name="Fedrigo O."/>
            <person name="Jarvis E.D."/>
            <person name="Hiller M."/>
            <person name="Vernes S.C."/>
            <person name="Myers E.W."/>
            <person name="Teeling E.C."/>
        </authorList>
    </citation>
    <scope>NUCLEOTIDE SEQUENCE [LARGE SCALE GENOMIC DNA]</scope>
    <source>
        <strain evidence="2">MMolMol1</strain>
        <tissue evidence="2">Muscle</tissue>
    </source>
</reference>
<protein>
    <submittedName>
        <fullName evidence="2">Uncharacterized protein</fullName>
    </submittedName>
</protein>
<organism evidence="2 3">
    <name type="scientific">Molossus molossus</name>
    <name type="common">Pallas' mastiff bat</name>
    <name type="synonym">Vespertilio molossus</name>
    <dbReference type="NCBI Taxonomy" id="27622"/>
    <lineage>
        <taxon>Eukaryota</taxon>
        <taxon>Metazoa</taxon>
        <taxon>Chordata</taxon>
        <taxon>Craniata</taxon>
        <taxon>Vertebrata</taxon>
        <taxon>Euteleostomi</taxon>
        <taxon>Mammalia</taxon>
        <taxon>Eutheria</taxon>
        <taxon>Laurasiatheria</taxon>
        <taxon>Chiroptera</taxon>
        <taxon>Yangochiroptera</taxon>
        <taxon>Molossidae</taxon>
        <taxon>Molossus</taxon>
    </lineage>
</organism>
<dbReference type="Pfam" id="PF15849">
    <property type="entry name" value="DUF4722"/>
    <property type="match status" value="1"/>
</dbReference>
<accession>A0A7J8I5G1</accession>
<evidence type="ECO:0000256" key="1">
    <source>
        <dbReference type="SAM" id="MobiDB-lite"/>
    </source>
</evidence>
<dbReference type="EMBL" id="JACASF010000004">
    <property type="protein sequence ID" value="KAF6479242.1"/>
    <property type="molecule type" value="Genomic_DNA"/>
</dbReference>
<sequence>MAHFFYLTPQILLPFSPLTPQEFDLIRRKAGASWRNETRWSDSSLTTYSGSYRKKERDKSTCGRFPLEAGQHRPECHQMSSPKGSAYNPTLSKAGPQGTPGVKGLFPHITSSFEKPLSVKHRVAHQILFGDFSPAPPNYGSPYGRTRRPTFQSLLSYNQKREDFWKHPPELRSSASKSGSSENSDADQYYVYGLGGPLWPSS</sequence>
<evidence type="ECO:0000313" key="3">
    <source>
        <dbReference type="Proteomes" id="UP000550707"/>
    </source>
</evidence>
<gene>
    <name evidence="2" type="ORF">HJG59_001891</name>
</gene>
<dbReference type="Proteomes" id="UP000550707">
    <property type="component" value="Unassembled WGS sequence"/>
</dbReference>
<dbReference type="InParanoid" id="A0A7J8I5G1"/>
<keyword evidence="3" id="KW-1185">Reference proteome</keyword>
<feature type="compositionally biased region" description="Low complexity" evidence="1">
    <location>
        <begin position="173"/>
        <end position="183"/>
    </location>
</feature>
<feature type="region of interest" description="Disordered" evidence="1">
    <location>
        <begin position="66"/>
        <end position="86"/>
    </location>
</feature>
<dbReference type="InterPro" id="IPR031708">
    <property type="entry name" value="DUF4722"/>
</dbReference>
<evidence type="ECO:0000313" key="2">
    <source>
        <dbReference type="EMBL" id="KAF6479242.1"/>
    </source>
</evidence>
<feature type="region of interest" description="Disordered" evidence="1">
    <location>
        <begin position="165"/>
        <end position="189"/>
    </location>
</feature>
<proteinExistence type="predicted"/>
<comment type="caution">
    <text evidence="2">The sequence shown here is derived from an EMBL/GenBank/DDBJ whole genome shotgun (WGS) entry which is preliminary data.</text>
</comment>
<name>A0A7J8I5G1_MOLMO</name>
<dbReference type="AlphaFoldDB" id="A0A7J8I5G1"/>